<name>A0A9N9AVB2_9GLOM</name>
<gene>
    <name evidence="1" type="ORF">RFULGI_LOCUS4376</name>
</gene>
<dbReference type="Proteomes" id="UP000789396">
    <property type="component" value="Unassembled WGS sequence"/>
</dbReference>
<dbReference type="OrthoDB" id="10503733at2759"/>
<accession>A0A9N9AVB2</accession>
<dbReference type="EMBL" id="CAJVPZ010004337">
    <property type="protein sequence ID" value="CAG8544638.1"/>
    <property type="molecule type" value="Genomic_DNA"/>
</dbReference>
<organism evidence="1 2">
    <name type="scientific">Racocetra fulgida</name>
    <dbReference type="NCBI Taxonomy" id="60492"/>
    <lineage>
        <taxon>Eukaryota</taxon>
        <taxon>Fungi</taxon>
        <taxon>Fungi incertae sedis</taxon>
        <taxon>Mucoromycota</taxon>
        <taxon>Glomeromycotina</taxon>
        <taxon>Glomeromycetes</taxon>
        <taxon>Diversisporales</taxon>
        <taxon>Gigasporaceae</taxon>
        <taxon>Racocetra</taxon>
    </lineage>
</organism>
<sequence>MEKKDDLLLSEERKLITDRGFLLGVEVELRKLPLPQPREFPNGYKLKLVAYNLENPSELVRIDNHYGKSPHYHSNGKQKFFIWVSLAETERLFLQLTQEKFGNLDWNINLKKIFSHLEKSIKTGRKYIQPKNVSITNNLAVIDRILSKTRLELFSVIRAKQPTNIHELSKLLNRDYANV</sequence>
<evidence type="ECO:0000313" key="2">
    <source>
        <dbReference type="Proteomes" id="UP000789396"/>
    </source>
</evidence>
<reference evidence="1" key="1">
    <citation type="submission" date="2021-06" db="EMBL/GenBank/DDBJ databases">
        <authorList>
            <person name="Kallberg Y."/>
            <person name="Tangrot J."/>
            <person name="Rosling A."/>
        </authorList>
    </citation>
    <scope>NUCLEOTIDE SEQUENCE</scope>
    <source>
        <strain evidence="1">IN212</strain>
    </source>
</reference>
<proteinExistence type="predicted"/>
<dbReference type="Pfam" id="PF25212">
    <property type="entry name" value="HVO_A0114"/>
    <property type="match status" value="1"/>
</dbReference>
<keyword evidence="2" id="KW-1185">Reference proteome</keyword>
<dbReference type="AlphaFoldDB" id="A0A9N9AVB2"/>
<protein>
    <submittedName>
        <fullName evidence="1">6698_t:CDS:1</fullName>
    </submittedName>
</protein>
<evidence type="ECO:0000313" key="1">
    <source>
        <dbReference type="EMBL" id="CAG8544638.1"/>
    </source>
</evidence>
<comment type="caution">
    <text evidence="1">The sequence shown here is derived from an EMBL/GenBank/DDBJ whole genome shotgun (WGS) entry which is preliminary data.</text>
</comment>